<keyword evidence="7 13" id="KW-0136">Cellulose degradation</keyword>
<evidence type="ECO:0000256" key="2">
    <source>
        <dbReference type="ARBA" id="ARBA00004613"/>
    </source>
</evidence>
<keyword evidence="4" id="KW-0964">Secreted</keyword>
<dbReference type="InterPro" id="IPR008928">
    <property type="entry name" value="6-hairpin_glycosidase_sf"/>
</dbReference>
<dbReference type="Proteomes" id="UP001497512">
    <property type="component" value="Chromosome 9"/>
</dbReference>
<dbReference type="PROSITE" id="PS00592">
    <property type="entry name" value="GH9_2"/>
    <property type="match status" value="1"/>
</dbReference>
<dbReference type="Pfam" id="PF09478">
    <property type="entry name" value="CBM49"/>
    <property type="match status" value="1"/>
</dbReference>
<comment type="subcellular location">
    <subcellularLocation>
        <location evidence="2">Secreted</location>
    </subcellularLocation>
</comment>
<keyword evidence="10 12" id="KW-0326">Glycosidase</keyword>
<dbReference type="InterPro" id="IPR018221">
    <property type="entry name" value="Glyco_hydro_9_His_AS"/>
</dbReference>
<dbReference type="SUPFAM" id="SSF48208">
    <property type="entry name" value="Six-hairpin glycosidases"/>
    <property type="match status" value="1"/>
</dbReference>
<evidence type="ECO:0000256" key="5">
    <source>
        <dbReference type="ARBA" id="ARBA00022729"/>
    </source>
</evidence>
<feature type="active site" evidence="12">
    <location>
        <position position="438"/>
    </location>
</feature>
<dbReference type="InterPro" id="IPR001701">
    <property type="entry name" value="Glyco_hydro_9"/>
</dbReference>
<comment type="catalytic activity">
    <reaction evidence="1 13">
        <text>Endohydrolysis of (1-&gt;4)-beta-D-glucosidic linkages in cellulose, lichenin and cereal beta-D-glucans.</text>
        <dbReference type="EC" id="3.2.1.4"/>
    </reaction>
</comment>
<keyword evidence="6 12" id="KW-0378">Hydrolase</keyword>
<evidence type="ECO:0000313" key="17">
    <source>
        <dbReference type="EMBL" id="CAK9236875.1"/>
    </source>
</evidence>
<evidence type="ECO:0000256" key="8">
    <source>
        <dbReference type="ARBA" id="ARBA00023180"/>
    </source>
</evidence>
<evidence type="ECO:0000259" key="16">
    <source>
        <dbReference type="Pfam" id="PF09478"/>
    </source>
</evidence>
<feature type="domain" description="Carbohydrate binding" evidence="16">
    <location>
        <begin position="550"/>
        <end position="641"/>
    </location>
</feature>
<sequence>MGVRHHVRLQRSRVTYVVAAIGLVVMVVVLFVDLLGMSGRAVTSVTTVQYNYSDALMRSLLYFEGQRSGKLPTTQRVTWRGDSALEDGESAGVNLTGGYYDAGDNVKFGFPMAFTITMLSWSVIEYKSQLQSTNQLSYALSAIQWGTDYFLKAHVAPNVFFGEVGDGNSDHACWMRPEDMTTPRGAYQINASHPGSDLAGETAAAMAAASIAFQTIDANYSTRLVTHAQQLFNFANTYRGKYSDSITVVDPFYDSYSGYDDELLWAAIWLWDATGNTTYLNYFINNAASLGGTGTAMNQFSWDNKYVGVQLKATKLLFDGTATAYTSTLQAYQAKAEYFLCAALQKNKGPQIQLTPGGLLSIQNSSNMQYVATSAFVLTVAYDYYNNAGKTLSHCTSSIQNSQLLAVATSQVNYILGENPRNISYLVGFGSSFPQQVHHRGASIPSIKVHPQLVSCNGGYNGYYNSPNPNPNVHNGALVAGPDQNDNFQDDRSNHAMTEPSTYNTAPLVGVFARLAAAVGSNSSEGAMITRAGVGAAIAPVTTTNVATPIEITQSLADQWELNGKIYNKYIVTISNKSTMTLTSVKLVVHNLGATITTSNTSATTSIQGLAKTSANGNIYMLPHWITSFKPDQTITFTYAHHPQYGAAKFFLLSYGTSNAYNK</sequence>
<keyword evidence="11 12" id="KW-0624">Polysaccharide degradation</keyword>
<comment type="similarity">
    <text evidence="3 12 13">Belongs to the glycosyl hydrolase 9 (cellulase E) family.</text>
</comment>
<feature type="domain" description="Glycoside hydrolase family 9" evidence="15">
    <location>
        <begin position="52"/>
        <end position="511"/>
    </location>
</feature>
<keyword evidence="18" id="KW-1185">Reference proteome</keyword>
<evidence type="ECO:0000313" key="18">
    <source>
        <dbReference type="Proteomes" id="UP001497512"/>
    </source>
</evidence>
<evidence type="ECO:0000256" key="6">
    <source>
        <dbReference type="ARBA" id="ARBA00022801"/>
    </source>
</evidence>
<keyword evidence="9 12" id="KW-0119">Carbohydrate metabolism</keyword>
<evidence type="ECO:0000256" key="11">
    <source>
        <dbReference type="ARBA" id="ARBA00023326"/>
    </source>
</evidence>
<evidence type="ECO:0000256" key="3">
    <source>
        <dbReference type="ARBA" id="ARBA00007072"/>
    </source>
</evidence>
<organism evidence="17 18">
    <name type="scientific">Sphagnum troendelagicum</name>
    <dbReference type="NCBI Taxonomy" id="128251"/>
    <lineage>
        <taxon>Eukaryota</taxon>
        <taxon>Viridiplantae</taxon>
        <taxon>Streptophyta</taxon>
        <taxon>Embryophyta</taxon>
        <taxon>Bryophyta</taxon>
        <taxon>Sphagnophytina</taxon>
        <taxon>Sphagnopsida</taxon>
        <taxon>Sphagnales</taxon>
        <taxon>Sphagnaceae</taxon>
        <taxon>Sphagnum</taxon>
    </lineage>
</organism>
<keyword evidence="5" id="KW-0732">Signal</keyword>
<dbReference type="InterPro" id="IPR012341">
    <property type="entry name" value="6hp_glycosidase-like_sf"/>
</dbReference>
<proteinExistence type="inferred from homology"/>
<evidence type="ECO:0000256" key="7">
    <source>
        <dbReference type="ARBA" id="ARBA00023001"/>
    </source>
</evidence>
<keyword evidence="14" id="KW-1133">Transmembrane helix</keyword>
<dbReference type="InterPro" id="IPR019028">
    <property type="entry name" value="CBM_49"/>
</dbReference>
<accession>A0ABP0V377</accession>
<name>A0ABP0V377_9BRYO</name>
<feature type="transmembrane region" description="Helical" evidence="14">
    <location>
        <begin position="14"/>
        <end position="37"/>
    </location>
</feature>
<keyword evidence="14" id="KW-0472">Membrane</keyword>
<dbReference type="Pfam" id="PF00759">
    <property type="entry name" value="Glyco_hydro_9"/>
    <property type="match status" value="1"/>
</dbReference>
<evidence type="ECO:0000256" key="9">
    <source>
        <dbReference type="ARBA" id="ARBA00023277"/>
    </source>
</evidence>
<evidence type="ECO:0000256" key="10">
    <source>
        <dbReference type="ARBA" id="ARBA00023295"/>
    </source>
</evidence>
<gene>
    <name evidence="17" type="ORF">CSSPTR1EN2_LOCUS23275</name>
</gene>
<dbReference type="PANTHER" id="PTHR22298">
    <property type="entry name" value="ENDO-1,4-BETA-GLUCANASE"/>
    <property type="match status" value="1"/>
</dbReference>
<keyword evidence="14" id="KW-0812">Transmembrane</keyword>
<evidence type="ECO:0000256" key="4">
    <source>
        <dbReference type="ARBA" id="ARBA00022525"/>
    </source>
</evidence>
<dbReference type="EC" id="3.2.1.4" evidence="13"/>
<evidence type="ECO:0000256" key="13">
    <source>
        <dbReference type="RuleBase" id="RU361166"/>
    </source>
</evidence>
<evidence type="ECO:0000256" key="12">
    <source>
        <dbReference type="PROSITE-ProRule" id="PRU10059"/>
    </source>
</evidence>
<reference evidence="17" key="1">
    <citation type="submission" date="2024-02" db="EMBL/GenBank/DDBJ databases">
        <authorList>
            <consortium name="ELIXIR-Norway"/>
            <consortium name="Elixir Norway"/>
        </authorList>
    </citation>
    <scope>NUCLEOTIDE SEQUENCE</scope>
</reference>
<evidence type="ECO:0000256" key="14">
    <source>
        <dbReference type="SAM" id="Phobius"/>
    </source>
</evidence>
<evidence type="ECO:0000259" key="15">
    <source>
        <dbReference type="Pfam" id="PF00759"/>
    </source>
</evidence>
<dbReference type="EMBL" id="OZ019901">
    <property type="protein sequence ID" value="CAK9236875.1"/>
    <property type="molecule type" value="Genomic_DNA"/>
</dbReference>
<dbReference type="Gene3D" id="1.50.10.10">
    <property type="match status" value="1"/>
</dbReference>
<keyword evidence="8" id="KW-0325">Glycoprotein</keyword>
<protein>
    <recommendedName>
        <fullName evidence="13">Endoglucanase</fullName>
        <ecNumber evidence="13">3.2.1.4</ecNumber>
    </recommendedName>
</protein>
<evidence type="ECO:0000256" key="1">
    <source>
        <dbReference type="ARBA" id="ARBA00000966"/>
    </source>
</evidence>